<accession>A0A915D1S0</accession>
<sequence length="315" mass="35385">MRTINYITGAKLELKTAATKQVDSAEGVLVLTGSSKQVLRALGILKRMFSIKKLESRIPPIIDPVETISAKDLSGAHKNIKLDFDILFLHQIFLHQIFLHHSSLRLPMWVLVLLFRNRLAGTKLAVMKELRILMSRLFHSFHFRISLQKEFVDLLSKKMGPLLHLLLLNRYYTVLMDHLCRFFVEASTSSLAGSSLLSPVAMLESIRSSAAIYRSTDFMSGPRSLPNTQSFVPVTASGANRSYLFDSGPRSVPNSQAFSPLLADDVTRSRKRKNDVEAGGDANGFDKIEPPSKRNRIWNFIIGIFTKKSPKDNSL</sequence>
<evidence type="ECO:0000313" key="3">
    <source>
        <dbReference type="WBParaSite" id="jg15002"/>
    </source>
</evidence>
<feature type="region of interest" description="Disordered" evidence="1">
    <location>
        <begin position="269"/>
        <end position="288"/>
    </location>
</feature>
<proteinExistence type="predicted"/>
<organism evidence="2 3">
    <name type="scientific">Ditylenchus dipsaci</name>
    <dbReference type="NCBI Taxonomy" id="166011"/>
    <lineage>
        <taxon>Eukaryota</taxon>
        <taxon>Metazoa</taxon>
        <taxon>Ecdysozoa</taxon>
        <taxon>Nematoda</taxon>
        <taxon>Chromadorea</taxon>
        <taxon>Rhabditida</taxon>
        <taxon>Tylenchina</taxon>
        <taxon>Tylenchomorpha</taxon>
        <taxon>Sphaerularioidea</taxon>
        <taxon>Anguinidae</taxon>
        <taxon>Anguininae</taxon>
        <taxon>Ditylenchus</taxon>
    </lineage>
</organism>
<keyword evidence="2" id="KW-1185">Reference proteome</keyword>
<protein>
    <submittedName>
        <fullName evidence="3">K Homology domain-containing protein</fullName>
    </submittedName>
</protein>
<dbReference type="AlphaFoldDB" id="A0A915D1S0"/>
<evidence type="ECO:0000313" key="2">
    <source>
        <dbReference type="Proteomes" id="UP000887574"/>
    </source>
</evidence>
<dbReference type="WBParaSite" id="jg15002">
    <property type="protein sequence ID" value="jg15002"/>
    <property type="gene ID" value="jg15002"/>
</dbReference>
<name>A0A915D1S0_9BILA</name>
<evidence type="ECO:0000256" key="1">
    <source>
        <dbReference type="SAM" id="MobiDB-lite"/>
    </source>
</evidence>
<reference evidence="3" key="1">
    <citation type="submission" date="2022-11" db="UniProtKB">
        <authorList>
            <consortium name="WormBaseParasite"/>
        </authorList>
    </citation>
    <scope>IDENTIFICATION</scope>
</reference>
<dbReference type="Proteomes" id="UP000887574">
    <property type="component" value="Unplaced"/>
</dbReference>